<evidence type="ECO:0000313" key="3">
    <source>
        <dbReference type="Proteomes" id="UP001178461"/>
    </source>
</evidence>
<dbReference type="AlphaFoldDB" id="A0AA35P9H1"/>
<protein>
    <submittedName>
        <fullName evidence="2">Uncharacterized protein</fullName>
    </submittedName>
</protein>
<dbReference type="Proteomes" id="UP001178461">
    <property type="component" value="Chromosome 8"/>
</dbReference>
<reference evidence="2" key="1">
    <citation type="submission" date="2022-12" db="EMBL/GenBank/DDBJ databases">
        <authorList>
            <person name="Alioto T."/>
            <person name="Alioto T."/>
            <person name="Gomez Garrido J."/>
        </authorList>
    </citation>
    <scope>NUCLEOTIDE SEQUENCE</scope>
</reference>
<feature type="compositionally biased region" description="Basic and acidic residues" evidence="1">
    <location>
        <begin position="104"/>
        <end position="120"/>
    </location>
</feature>
<dbReference type="EMBL" id="OX395133">
    <property type="protein sequence ID" value="CAI5780641.1"/>
    <property type="molecule type" value="Genomic_DNA"/>
</dbReference>
<gene>
    <name evidence="2" type="ORF">PODLI_1B040563</name>
</gene>
<feature type="compositionally biased region" description="Acidic residues" evidence="1">
    <location>
        <begin position="548"/>
        <end position="558"/>
    </location>
</feature>
<accession>A0AA35P9H1</accession>
<evidence type="ECO:0000256" key="1">
    <source>
        <dbReference type="SAM" id="MobiDB-lite"/>
    </source>
</evidence>
<sequence length="600" mass="64846">MQTSSERITEAQFTLSYDINKLPSQGGEASRKSLISRPSPGAGGTASKPEAGEPYPSGRAFFKRRCPFWLKRKGAANPPQVAPKSRLCMEATHESPIQAVWKPATREDARGPDSDEESVRGKTGTSLLRKLLCLKTPSGPEAAPAQRARVQCGPVAALSRTADPHGESPLKWKPRAKAPIPAEASSIAETVAADPVDRLVGWWATKPWRAFRAMLRSRAKKRSVLPESKRSPKAVEERDIRLPAEPETSPIARVDGSPRFSPTEDKTLASDVGETQEEDEGEHLSSRCGLEIHGRTEDDISDPATEREVDELCTFLSEGRRLREESRGLRGVFEWRGTCHLPGGDGVEAEDVADQAPELGDYGYWAEASDGEEQALADLAENPGGQGMLMATRDLGWLNSELLASPVVGSKEKRGREVSATSNPESRENGRVAGASRETQHILQEVLHLSSCSVPLPASPPGRSDALEPDPYDAPRAHIAEEERAPSPGFPQTLLTPLEPPPSFPPRGQGLQEGPPLSRPCQALAEDGGREVCQRRGSSGRKLPSPTEEPEAELGEEDDKQRLYQAAVEIVGAAIDAAAEQLAKAAEREQGELGSSREFP</sequence>
<feature type="region of interest" description="Disordered" evidence="1">
    <location>
        <begin position="406"/>
        <end position="560"/>
    </location>
</feature>
<organism evidence="2 3">
    <name type="scientific">Podarcis lilfordi</name>
    <name type="common">Lilford's wall lizard</name>
    <dbReference type="NCBI Taxonomy" id="74358"/>
    <lineage>
        <taxon>Eukaryota</taxon>
        <taxon>Metazoa</taxon>
        <taxon>Chordata</taxon>
        <taxon>Craniata</taxon>
        <taxon>Vertebrata</taxon>
        <taxon>Euteleostomi</taxon>
        <taxon>Lepidosauria</taxon>
        <taxon>Squamata</taxon>
        <taxon>Bifurcata</taxon>
        <taxon>Unidentata</taxon>
        <taxon>Episquamata</taxon>
        <taxon>Laterata</taxon>
        <taxon>Lacertibaenia</taxon>
        <taxon>Lacertidae</taxon>
        <taxon>Podarcis</taxon>
    </lineage>
</organism>
<feature type="compositionally biased region" description="Basic and acidic residues" evidence="1">
    <location>
        <begin position="473"/>
        <end position="485"/>
    </location>
</feature>
<feature type="region of interest" description="Disordered" evidence="1">
    <location>
        <begin position="220"/>
        <end position="287"/>
    </location>
</feature>
<evidence type="ECO:0000313" key="2">
    <source>
        <dbReference type="EMBL" id="CAI5780641.1"/>
    </source>
</evidence>
<feature type="region of interest" description="Disordered" evidence="1">
    <location>
        <begin position="98"/>
        <end position="122"/>
    </location>
</feature>
<keyword evidence="3" id="KW-1185">Reference proteome</keyword>
<feature type="region of interest" description="Disordered" evidence="1">
    <location>
        <begin position="16"/>
        <end position="58"/>
    </location>
</feature>
<name>A0AA35P9H1_9SAUR</name>
<feature type="compositionally biased region" description="Basic and acidic residues" evidence="1">
    <location>
        <begin position="227"/>
        <end position="244"/>
    </location>
</feature>
<proteinExistence type="predicted"/>